<protein>
    <recommendedName>
        <fullName evidence="6 7">Small ribosomal subunit protein bS20</fullName>
    </recommendedName>
</protein>
<name>A0A1G2HWS3_9BACT</name>
<dbReference type="GO" id="GO:0003735">
    <property type="term" value="F:structural constituent of ribosome"/>
    <property type="evidence" value="ECO:0007669"/>
    <property type="project" value="InterPro"/>
</dbReference>
<keyword evidence="4 7" id="KW-0689">Ribosomal protein</keyword>
<evidence type="ECO:0000313" key="9">
    <source>
        <dbReference type="Proteomes" id="UP000179183"/>
    </source>
</evidence>
<dbReference type="Gene3D" id="1.20.58.110">
    <property type="entry name" value="Ribosomal protein S20"/>
    <property type="match status" value="1"/>
</dbReference>
<comment type="caution">
    <text evidence="8">The sequence shown here is derived from an EMBL/GenBank/DDBJ whole genome shotgun (WGS) entry which is preliminary data.</text>
</comment>
<dbReference type="PANTHER" id="PTHR33398:SF1">
    <property type="entry name" value="SMALL RIBOSOMAL SUBUNIT PROTEIN BS20C"/>
    <property type="match status" value="1"/>
</dbReference>
<sequence>MAIIKSAKKAIRQNKKNRIHNLIYINKIKSLVKETKSLVLQKKNKEAKELLPKVYEALDKAAKIGVIKKNNASRRKSRMAKAIGRL</sequence>
<dbReference type="HAMAP" id="MF_00500">
    <property type="entry name" value="Ribosomal_bS20"/>
    <property type="match status" value="1"/>
</dbReference>
<evidence type="ECO:0000256" key="6">
    <source>
        <dbReference type="ARBA" id="ARBA00035136"/>
    </source>
</evidence>
<evidence type="ECO:0000256" key="1">
    <source>
        <dbReference type="ARBA" id="ARBA00007634"/>
    </source>
</evidence>
<keyword evidence="5 7" id="KW-0687">Ribonucleoprotein</keyword>
<dbReference type="GO" id="GO:0015935">
    <property type="term" value="C:small ribosomal subunit"/>
    <property type="evidence" value="ECO:0007669"/>
    <property type="project" value="TreeGrafter"/>
</dbReference>
<evidence type="ECO:0000256" key="4">
    <source>
        <dbReference type="ARBA" id="ARBA00022980"/>
    </source>
</evidence>
<reference evidence="8 9" key="1">
    <citation type="journal article" date="2016" name="Nat. Commun.">
        <title>Thousands of microbial genomes shed light on interconnected biogeochemical processes in an aquifer system.</title>
        <authorList>
            <person name="Anantharaman K."/>
            <person name="Brown C.T."/>
            <person name="Hug L.A."/>
            <person name="Sharon I."/>
            <person name="Castelle C.J."/>
            <person name="Probst A.J."/>
            <person name="Thomas B.C."/>
            <person name="Singh A."/>
            <person name="Wilkins M.J."/>
            <person name="Karaoz U."/>
            <person name="Brodie E.L."/>
            <person name="Williams K.H."/>
            <person name="Hubbard S.S."/>
            <person name="Banfield J.F."/>
        </authorList>
    </citation>
    <scope>NUCLEOTIDE SEQUENCE [LARGE SCALE GENOMIC DNA]</scope>
</reference>
<dbReference type="NCBIfam" id="TIGR00029">
    <property type="entry name" value="S20"/>
    <property type="match status" value="1"/>
</dbReference>
<dbReference type="EMBL" id="MHOQ01000017">
    <property type="protein sequence ID" value="OGZ66925.1"/>
    <property type="molecule type" value="Genomic_DNA"/>
</dbReference>
<accession>A0A1G2HWS3</accession>
<dbReference type="GO" id="GO:0070181">
    <property type="term" value="F:small ribosomal subunit rRNA binding"/>
    <property type="evidence" value="ECO:0007669"/>
    <property type="project" value="TreeGrafter"/>
</dbReference>
<dbReference type="AlphaFoldDB" id="A0A1G2HWS3"/>
<organism evidence="8 9">
    <name type="scientific">Candidatus Staskawiczbacteria bacterium RIFCSPHIGHO2_02_FULL_33_16</name>
    <dbReference type="NCBI Taxonomy" id="1802204"/>
    <lineage>
        <taxon>Bacteria</taxon>
        <taxon>Candidatus Staskawicziibacteriota</taxon>
    </lineage>
</organism>
<dbReference type="Proteomes" id="UP000179183">
    <property type="component" value="Unassembled WGS sequence"/>
</dbReference>
<evidence type="ECO:0000313" key="8">
    <source>
        <dbReference type="EMBL" id="OGZ66925.1"/>
    </source>
</evidence>
<dbReference type="PANTHER" id="PTHR33398">
    <property type="entry name" value="30S RIBOSOMAL PROTEIN S20"/>
    <property type="match status" value="1"/>
</dbReference>
<comment type="similarity">
    <text evidence="1 7">Belongs to the bacterial ribosomal protein bS20 family.</text>
</comment>
<dbReference type="Pfam" id="PF01649">
    <property type="entry name" value="Ribosomal_S20p"/>
    <property type="match status" value="1"/>
</dbReference>
<dbReference type="GO" id="GO:0005829">
    <property type="term" value="C:cytosol"/>
    <property type="evidence" value="ECO:0007669"/>
    <property type="project" value="TreeGrafter"/>
</dbReference>
<dbReference type="InterPro" id="IPR036510">
    <property type="entry name" value="Ribosomal_bS20_sf"/>
</dbReference>
<keyword evidence="3 7" id="KW-0694">RNA-binding</keyword>
<evidence type="ECO:0000256" key="7">
    <source>
        <dbReference type="HAMAP-Rule" id="MF_00500"/>
    </source>
</evidence>
<proteinExistence type="inferred from homology"/>
<evidence type="ECO:0000256" key="2">
    <source>
        <dbReference type="ARBA" id="ARBA00022730"/>
    </source>
</evidence>
<comment type="function">
    <text evidence="7">Binds directly to 16S ribosomal RNA.</text>
</comment>
<dbReference type="GO" id="GO:0006412">
    <property type="term" value="P:translation"/>
    <property type="evidence" value="ECO:0007669"/>
    <property type="project" value="UniProtKB-UniRule"/>
</dbReference>
<gene>
    <name evidence="7" type="primary">rpsT</name>
    <name evidence="8" type="ORF">A3D34_02055</name>
</gene>
<evidence type="ECO:0000256" key="3">
    <source>
        <dbReference type="ARBA" id="ARBA00022884"/>
    </source>
</evidence>
<dbReference type="SUPFAM" id="SSF46992">
    <property type="entry name" value="Ribosomal protein S20"/>
    <property type="match status" value="1"/>
</dbReference>
<keyword evidence="2 7" id="KW-0699">rRNA-binding</keyword>
<evidence type="ECO:0000256" key="5">
    <source>
        <dbReference type="ARBA" id="ARBA00023274"/>
    </source>
</evidence>
<dbReference type="InterPro" id="IPR002583">
    <property type="entry name" value="Ribosomal_bS20"/>
</dbReference>